<feature type="transmembrane region" description="Helical" evidence="1">
    <location>
        <begin position="159"/>
        <end position="179"/>
    </location>
</feature>
<feature type="transmembrane region" description="Helical" evidence="1">
    <location>
        <begin position="93"/>
        <end position="121"/>
    </location>
</feature>
<keyword evidence="1" id="KW-0812">Transmembrane</keyword>
<dbReference type="AlphaFoldDB" id="K2G7D2"/>
<name>K2G7D2_9BACT</name>
<reference evidence="2" key="1">
    <citation type="journal article" date="2012" name="Science">
        <title>Fermentation, hydrogen, and sulfur metabolism in multiple uncultivated bacterial phyla.</title>
        <authorList>
            <person name="Wrighton K.C."/>
            <person name="Thomas B.C."/>
            <person name="Sharon I."/>
            <person name="Miller C.S."/>
            <person name="Castelle C.J."/>
            <person name="VerBerkmoes N.C."/>
            <person name="Wilkins M.J."/>
            <person name="Hettich R.L."/>
            <person name="Lipton M.S."/>
            <person name="Williams K.H."/>
            <person name="Long P.E."/>
            <person name="Banfield J.F."/>
        </authorList>
    </citation>
    <scope>NUCLEOTIDE SEQUENCE [LARGE SCALE GENOMIC DNA]</scope>
</reference>
<keyword evidence="1" id="KW-0472">Membrane</keyword>
<dbReference type="GO" id="GO:0005886">
    <property type="term" value="C:plasma membrane"/>
    <property type="evidence" value="ECO:0007669"/>
    <property type="project" value="UniProtKB-SubCell"/>
</dbReference>
<keyword evidence="1" id="KW-1133">Transmembrane helix</keyword>
<protein>
    <submittedName>
        <fullName evidence="2">Uncharacterized protein</fullName>
    </submittedName>
</protein>
<evidence type="ECO:0000313" key="2">
    <source>
        <dbReference type="EMBL" id="EKE25989.1"/>
    </source>
</evidence>
<comment type="caution">
    <text evidence="2">The sequence shown here is derived from an EMBL/GenBank/DDBJ whole genome shotgun (WGS) entry which is preliminary data.</text>
</comment>
<gene>
    <name evidence="2" type="ORF">ACD_4C00481G0004</name>
</gene>
<evidence type="ECO:0000256" key="1">
    <source>
        <dbReference type="SAM" id="Phobius"/>
    </source>
</evidence>
<proteinExistence type="predicted"/>
<organism evidence="2">
    <name type="scientific">uncultured bacterium</name>
    <name type="common">gcode 4</name>
    <dbReference type="NCBI Taxonomy" id="1234023"/>
    <lineage>
        <taxon>Bacteria</taxon>
        <taxon>environmental samples</taxon>
    </lineage>
</organism>
<dbReference type="GO" id="GO:0140359">
    <property type="term" value="F:ABC-type transporter activity"/>
    <property type="evidence" value="ECO:0007669"/>
    <property type="project" value="InterPro"/>
</dbReference>
<dbReference type="Pfam" id="PF12679">
    <property type="entry name" value="ABC2_membrane_2"/>
    <property type="match status" value="1"/>
</dbReference>
<feature type="transmembrane region" description="Helical" evidence="1">
    <location>
        <begin position="127"/>
        <end position="152"/>
    </location>
</feature>
<dbReference type="PANTHER" id="PTHR43471">
    <property type="entry name" value="ABC TRANSPORTER PERMEASE"/>
    <property type="match status" value="1"/>
</dbReference>
<feature type="transmembrane region" description="Helical" evidence="1">
    <location>
        <begin position="225"/>
        <end position="246"/>
    </location>
</feature>
<dbReference type="PANTHER" id="PTHR43471:SF10">
    <property type="entry name" value="SLL1107 PROTEIN"/>
    <property type="match status" value="1"/>
</dbReference>
<dbReference type="EMBL" id="AMFJ01000997">
    <property type="protein sequence ID" value="EKE25989.1"/>
    <property type="molecule type" value="Genomic_DNA"/>
</dbReference>
<feature type="transmembrane region" description="Helical" evidence="1">
    <location>
        <begin position="50"/>
        <end position="72"/>
    </location>
</feature>
<sequence>MFNIAFNTFKELTRNKILYLILFFWVLLIGFSLVLASLSLWQTEKIISDFGLAMIEIFWLVSVIFIWSQLLFKEIEGKTIYLILSKPISRYEFILWKFLGFAMILFLIIFFQSIIFFLLAIYSDIQISWILFASIVFIYLKLIVLFAIILFFSTFISSILSIVLTILVYVISHSVTSIMDMAARSNNTIMYYLWKILYVVFPNFESLNIKSLVSSYQKFDIMYTLWNWIYALIYLLLLLIFTVLIFNRKTFENS</sequence>
<feature type="transmembrane region" description="Helical" evidence="1">
    <location>
        <begin position="17"/>
        <end position="38"/>
    </location>
</feature>
<accession>K2G7D2</accession>